<dbReference type="InterPro" id="IPR050534">
    <property type="entry name" value="Coronavir_polyprotein_1ab"/>
</dbReference>
<feature type="domain" description="DNA2/NAM7 helicase-like C-terminal" evidence="5">
    <location>
        <begin position="625"/>
        <end position="798"/>
    </location>
</feature>
<dbReference type="Gene3D" id="3.40.50.300">
    <property type="entry name" value="P-loop containing nucleotide triphosphate hydrolases"/>
    <property type="match status" value="3"/>
</dbReference>
<protein>
    <submittedName>
        <fullName evidence="6">AAA domain-containing protein</fullName>
    </submittedName>
</protein>
<dbReference type="GO" id="GO:0005524">
    <property type="term" value="F:ATP binding"/>
    <property type="evidence" value="ECO:0007669"/>
    <property type="project" value="UniProtKB-KW"/>
</dbReference>
<evidence type="ECO:0000259" key="5">
    <source>
        <dbReference type="Pfam" id="PF13087"/>
    </source>
</evidence>
<gene>
    <name evidence="6" type="ORF">SAMN05421507_107184</name>
</gene>
<evidence type="ECO:0000256" key="4">
    <source>
        <dbReference type="ARBA" id="ARBA00022840"/>
    </source>
</evidence>
<keyword evidence="1" id="KW-0547">Nucleotide-binding</keyword>
<evidence type="ECO:0000313" key="6">
    <source>
        <dbReference type="EMBL" id="SDP35543.1"/>
    </source>
</evidence>
<dbReference type="InterPro" id="IPR047187">
    <property type="entry name" value="SF1_C_Upf1"/>
</dbReference>
<evidence type="ECO:0000256" key="3">
    <source>
        <dbReference type="ARBA" id="ARBA00022806"/>
    </source>
</evidence>
<dbReference type="SUPFAM" id="SSF52540">
    <property type="entry name" value="P-loop containing nucleoside triphosphate hydrolases"/>
    <property type="match status" value="1"/>
</dbReference>
<dbReference type="OrthoDB" id="3197455at2"/>
<dbReference type="CDD" id="cd18808">
    <property type="entry name" value="SF1_C_Upf1"/>
    <property type="match status" value="1"/>
</dbReference>
<keyword evidence="3" id="KW-0347">Helicase</keyword>
<dbReference type="GO" id="GO:0016787">
    <property type="term" value="F:hydrolase activity"/>
    <property type="evidence" value="ECO:0007669"/>
    <property type="project" value="UniProtKB-KW"/>
</dbReference>
<dbReference type="Pfam" id="PF13604">
    <property type="entry name" value="AAA_30"/>
    <property type="match status" value="1"/>
</dbReference>
<dbReference type="GO" id="GO:0043139">
    <property type="term" value="F:5'-3' DNA helicase activity"/>
    <property type="evidence" value="ECO:0007669"/>
    <property type="project" value="TreeGrafter"/>
</dbReference>
<name>A0A1H0S1F0_9PSEU</name>
<sequence length="928" mass="98164">MNVPAVLRTLARLSAAEQPRKLQLDLSKAAGLLWLGDHEPSWRAITLVQEGPHWTPVPWTAPKRSRQEVAHLAAFDALHQEDRLLRLGWAFLAGPAEIGGQRRRVCLPLVSRPVRLHHGIGLGYAYHVAGDAGVFPLIDDWAKSAEREAALAPTGEWIAQTLRLAGFENVPVVHDDPKKLISGNELVVAMGAGLHAGEPVVKTEQGTALYDWSVKRGVDDTAFAALYGAGVTTADHDEPISSALPLSHSQMRAVEHARRARITVVGGPPGAGKTHTLAALALDAVAAGRSVLLASRSRNAADVLGAALRRAGGPVPVLFGDSELRQEMARELSDGLTAQSDPGRLAELDGARRAAAAAATRVERAVGGALADEELAALGKKHQALMPAHRSVAPAAFEAGADFAVLRGLLRPRTGFLSGPRTGWALRKARRLAGAGDASPEDLSAAVDAAEQTAAAVRIGTGGGTAFGELRPLLAEQDALSRTATAEWLREYSVSRRGPGARRAVAALAKALRSGRAARRRGLAEIDSADLVAALPLWVGTLSDVEDILPPVPGMFDLVVIDEASHVDQPLAAPALLRGRSAVIGGDPRQLRHVSFVGDQAVQAAVDAEGTQDLRDRLDVPKVSLFDAGAATAGVHWLDEHHRCAPHLIGFAAARFYDGRIALLTTHPSIADVDCIDTERVLGERTAKGVNSAEVDAVLAHVRKRVAAGVRSIGVVTPFRAQADALEAALLQELTLDEITTGGVRVGTVHGVQGSEFDEVVISLAADGRPGGWRFVNDRNLLAVLTTRARRKVHVITSAPEPPGLIGEYLRHADVAPTETAGSEPGDDWTASLAGELRAAGLAVRTGYPVGRWRVDLVVGEKDDAVAVETRPHPEGAAAHLARWRALGHAGWRVHDAFGSRFAGDPARAAVELAHELAHELARDSTRR</sequence>
<dbReference type="RefSeq" id="WP_090099033.1">
    <property type="nucleotide sequence ID" value="NZ_FNIX01000007.1"/>
</dbReference>
<evidence type="ECO:0000256" key="2">
    <source>
        <dbReference type="ARBA" id="ARBA00022801"/>
    </source>
</evidence>
<evidence type="ECO:0000256" key="1">
    <source>
        <dbReference type="ARBA" id="ARBA00022741"/>
    </source>
</evidence>
<proteinExistence type="predicted"/>
<dbReference type="InterPro" id="IPR027417">
    <property type="entry name" value="P-loop_NTPase"/>
</dbReference>
<organism evidence="6 7">
    <name type="scientific">Lentzea jiangxiensis</name>
    <dbReference type="NCBI Taxonomy" id="641025"/>
    <lineage>
        <taxon>Bacteria</taxon>
        <taxon>Bacillati</taxon>
        <taxon>Actinomycetota</taxon>
        <taxon>Actinomycetes</taxon>
        <taxon>Pseudonocardiales</taxon>
        <taxon>Pseudonocardiaceae</taxon>
        <taxon>Lentzea</taxon>
    </lineage>
</organism>
<keyword evidence="7" id="KW-1185">Reference proteome</keyword>
<dbReference type="Pfam" id="PF13087">
    <property type="entry name" value="AAA_12"/>
    <property type="match status" value="1"/>
</dbReference>
<accession>A0A1H0S1F0</accession>
<dbReference type="EMBL" id="FNIX01000007">
    <property type="protein sequence ID" value="SDP35543.1"/>
    <property type="molecule type" value="Genomic_DNA"/>
</dbReference>
<keyword evidence="4" id="KW-0067">ATP-binding</keyword>
<dbReference type="PANTHER" id="PTHR43788:SF8">
    <property type="entry name" value="DNA-BINDING PROTEIN SMUBP-2"/>
    <property type="match status" value="1"/>
</dbReference>
<reference evidence="7" key="1">
    <citation type="submission" date="2016-10" db="EMBL/GenBank/DDBJ databases">
        <authorList>
            <person name="Varghese N."/>
            <person name="Submissions S."/>
        </authorList>
    </citation>
    <scope>NUCLEOTIDE SEQUENCE [LARGE SCALE GENOMIC DNA]</scope>
    <source>
        <strain evidence="7">CGMCC 4.6609</strain>
    </source>
</reference>
<dbReference type="STRING" id="641025.SAMN05421507_107184"/>
<dbReference type="InterPro" id="IPR041679">
    <property type="entry name" value="DNA2/NAM7-like_C"/>
</dbReference>
<dbReference type="AlphaFoldDB" id="A0A1H0S1F0"/>
<evidence type="ECO:0000313" key="7">
    <source>
        <dbReference type="Proteomes" id="UP000199691"/>
    </source>
</evidence>
<keyword evidence="2" id="KW-0378">Hydrolase</keyword>
<dbReference type="PANTHER" id="PTHR43788">
    <property type="entry name" value="DNA2/NAM7 HELICASE FAMILY MEMBER"/>
    <property type="match status" value="1"/>
</dbReference>
<dbReference type="Proteomes" id="UP000199691">
    <property type="component" value="Unassembled WGS sequence"/>
</dbReference>